<dbReference type="EMBL" id="QGTQ01000010">
    <property type="protein sequence ID" value="PWW01167.1"/>
    <property type="molecule type" value="Genomic_DNA"/>
</dbReference>
<protein>
    <submittedName>
        <fullName evidence="1">Uncharacterized protein</fullName>
    </submittedName>
</protein>
<gene>
    <name evidence="1" type="ORF">DFQ01_11057</name>
</gene>
<dbReference type="OrthoDB" id="1907904at2"/>
<comment type="caution">
    <text evidence="1">The sequence shown here is derived from an EMBL/GenBank/DDBJ whole genome shotgun (WGS) entry which is preliminary data.</text>
</comment>
<name>A0A2V2YSJ3_9BACL</name>
<dbReference type="RefSeq" id="WP_110044664.1">
    <property type="nucleotide sequence ID" value="NZ_CP054613.1"/>
</dbReference>
<accession>A0A2V2YSJ3</accession>
<dbReference type="Pfam" id="PF18742">
    <property type="entry name" value="DpnII-MboI"/>
    <property type="match status" value="1"/>
</dbReference>
<keyword evidence="2" id="KW-1185">Reference proteome</keyword>
<proteinExistence type="predicted"/>
<evidence type="ECO:0000313" key="2">
    <source>
        <dbReference type="Proteomes" id="UP000246635"/>
    </source>
</evidence>
<reference evidence="1 2" key="1">
    <citation type="submission" date="2018-05" db="EMBL/GenBank/DDBJ databases">
        <title>Genomic Encyclopedia of Type Strains, Phase III (KMG-III): the genomes of soil and plant-associated and newly described type strains.</title>
        <authorList>
            <person name="Whitman W."/>
        </authorList>
    </citation>
    <scope>NUCLEOTIDE SEQUENCE [LARGE SCALE GENOMIC DNA]</scope>
    <source>
        <strain evidence="1 2">CECT 5696</strain>
    </source>
</reference>
<dbReference type="Proteomes" id="UP000246635">
    <property type="component" value="Unassembled WGS sequence"/>
</dbReference>
<evidence type="ECO:0000313" key="1">
    <source>
        <dbReference type="EMBL" id="PWW01167.1"/>
    </source>
</evidence>
<organism evidence="1 2">
    <name type="scientific">Paenibacillus cellulosilyticus</name>
    <dbReference type="NCBI Taxonomy" id="375489"/>
    <lineage>
        <taxon>Bacteria</taxon>
        <taxon>Bacillati</taxon>
        <taxon>Bacillota</taxon>
        <taxon>Bacilli</taxon>
        <taxon>Bacillales</taxon>
        <taxon>Paenibacillaceae</taxon>
        <taxon>Paenibacillus</taxon>
    </lineage>
</organism>
<dbReference type="AlphaFoldDB" id="A0A2V2YSJ3"/>
<sequence>MLPTVIVDKETIKAQLQAQIDECRFLGSDERYKSWQSTTSLILERSFSTKRLAQALIMKSGVSVKENLKAIEFLESLLQDIDKGQYDPISPMKKNVDKIDESHFHLIIKTLLHNFYKHVEEMYQKPVHKKSTFNDADVGKIQLNNEYDVQRMLYALIRPLFPAARVEVPNDGGYKGVRYDIDIDEYDTVIEVKCSRSSMTERKLTEEIGSDIMHYKKKFTYFFIYDKNKIITNVDAFCRKYTQVINDRFAETIVIQPIQM</sequence>